<dbReference type="AlphaFoldDB" id="A0A2P2BR68"/>
<evidence type="ECO:0000259" key="1">
    <source>
        <dbReference type="Pfam" id="PF01832"/>
    </source>
</evidence>
<protein>
    <submittedName>
        <fullName evidence="2">Mannosyl-glycoprotein endo-beta-N-acetylglucosaminidase</fullName>
    </submittedName>
</protein>
<dbReference type="InterPro" id="IPR002901">
    <property type="entry name" value="MGlyc_endo_b_GlcNAc-like_dom"/>
</dbReference>
<sequence length="221" mass="25072">MKFIKESIVICILVVSFIIFISSSNEKVNENIKIKSYVLSSTKENLNKENVRLIEKNRASNITYKREDITVESGVKKEELENVFENYKGASTMIHLSEAFVDAEELYGVNAFTMAAIVALESGFATSRRAVEDNNLTGFEVYTDESKGKLFSTQYESVLYTAKHLANNYLTKGAIYYEGVSVDDVQIHYCPDEGKNKEWEVKVDKLASGFLDVYKKLYANE</sequence>
<name>A0A2P2BR68_9FIRM</name>
<dbReference type="GO" id="GO:0004040">
    <property type="term" value="F:amidase activity"/>
    <property type="evidence" value="ECO:0007669"/>
    <property type="project" value="InterPro"/>
</dbReference>
<feature type="domain" description="Mannosyl-glycoprotein endo-beta-N-acetylglucosamidase-like" evidence="1">
    <location>
        <begin position="98"/>
        <end position="177"/>
    </location>
</feature>
<dbReference type="Gene3D" id="1.10.530.10">
    <property type="match status" value="1"/>
</dbReference>
<organism evidence="2 3">
    <name type="scientific">Romboutsia hominis</name>
    <dbReference type="NCBI Taxonomy" id="1507512"/>
    <lineage>
        <taxon>Bacteria</taxon>
        <taxon>Bacillati</taxon>
        <taxon>Bacillota</taxon>
        <taxon>Clostridia</taxon>
        <taxon>Peptostreptococcales</taxon>
        <taxon>Peptostreptococcaceae</taxon>
        <taxon>Romboutsia</taxon>
    </lineage>
</organism>
<dbReference type="KEGG" id="rhom:FRIFI_1314"/>
<reference evidence="2 3" key="1">
    <citation type="submission" date="2014-09" db="EMBL/GenBank/DDBJ databases">
        <authorList>
            <person name="Hornung B.V."/>
        </authorList>
    </citation>
    <scope>NUCLEOTIDE SEQUENCE [LARGE SCALE GENOMIC DNA]</scope>
    <source>
        <strain evidence="2 3">FRIFI</strain>
    </source>
</reference>
<dbReference type="Proteomes" id="UP000245695">
    <property type="component" value="Chromosome 1"/>
</dbReference>
<accession>A0A2P2BR68</accession>
<keyword evidence="3" id="KW-1185">Reference proteome</keyword>
<evidence type="ECO:0000313" key="3">
    <source>
        <dbReference type="Proteomes" id="UP000245695"/>
    </source>
</evidence>
<gene>
    <name evidence="2" type="ORF">FRIFI_1314</name>
</gene>
<evidence type="ECO:0000313" key="2">
    <source>
        <dbReference type="EMBL" id="CEI72849.1"/>
    </source>
</evidence>
<dbReference type="Pfam" id="PF01832">
    <property type="entry name" value="Glucosaminidase"/>
    <property type="match status" value="1"/>
</dbReference>
<dbReference type="EMBL" id="LN650648">
    <property type="protein sequence ID" value="CEI72849.1"/>
    <property type="molecule type" value="Genomic_DNA"/>
</dbReference>
<dbReference type="RefSeq" id="WP_166505391.1">
    <property type="nucleotide sequence ID" value="NZ_JAKNTL010000007.1"/>
</dbReference>
<proteinExistence type="predicted"/>